<organism evidence="1 2">
    <name type="scientific">Melastoma candidum</name>
    <dbReference type="NCBI Taxonomy" id="119954"/>
    <lineage>
        <taxon>Eukaryota</taxon>
        <taxon>Viridiplantae</taxon>
        <taxon>Streptophyta</taxon>
        <taxon>Embryophyta</taxon>
        <taxon>Tracheophyta</taxon>
        <taxon>Spermatophyta</taxon>
        <taxon>Magnoliopsida</taxon>
        <taxon>eudicotyledons</taxon>
        <taxon>Gunneridae</taxon>
        <taxon>Pentapetalae</taxon>
        <taxon>rosids</taxon>
        <taxon>malvids</taxon>
        <taxon>Myrtales</taxon>
        <taxon>Melastomataceae</taxon>
        <taxon>Melastomatoideae</taxon>
        <taxon>Melastomateae</taxon>
        <taxon>Melastoma</taxon>
    </lineage>
</organism>
<protein>
    <submittedName>
        <fullName evidence="1">Uncharacterized protein</fullName>
    </submittedName>
</protein>
<evidence type="ECO:0000313" key="2">
    <source>
        <dbReference type="Proteomes" id="UP001057402"/>
    </source>
</evidence>
<proteinExistence type="predicted"/>
<evidence type="ECO:0000313" key="1">
    <source>
        <dbReference type="EMBL" id="KAI4312312.1"/>
    </source>
</evidence>
<name>A0ACB9LN13_9MYRT</name>
<reference evidence="2" key="1">
    <citation type="journal article" date="2023" name="Front. Plant Sci.">
        <title>Chromosomal-level genome assembly of Melastoma candidum provides insights into trichome evolution.</title>
        <authorList>
            <person name="Zhong Y."/>
            <person name="Wu W."/>
            <person name="Sun C."/>
            <person name="Zou P."/>
            <person name="Liu Y."/>
            <person name="Dai S."/>
            <person name="Zhou R."/>
        </authorList>
    </citation>
    <scope>NUCLEOTIDE SEQUENCE [LARGE SCALE GENOMIC DNA]</scope>
</reference>
<comment type="caution">
    <text evidence="1">The sequence shown here is derived from an EMBL/GenBank/DDBJ whole genome shotgun (WGS) entry which is preliminary data.</text>
</comment>
<dbReference type="Proteomes" id="UP001057402">
    <property type="component" value="Chromosome 11"/>
</dbReference>
<sequence>MFEEMVYRGINPSLYTFTVLIDGLGKEGKIDEGRTEEANNVFVAMIEKGCSPDVVTLSNLMNGYIMEKNFGQVRLLFFEMLNRGLKPDCVTYTVLIRGLFLSGNARTALQLFYKIIAYGDTVDEKTYGIVVDGLCRCRRINEAFRLLRNLEMARLELDCEADKH</sequence>
<dbReference type="EMBL" id="CM042890">
    <property type="protein sequence ID" value="KAI4312312.1"/>
    <property type="molecule type" value="Genomic_DNA"/>
</dbReference>
<gene>
    <name evidence="1" type="ORF">MLD38_037133</name>
</gene>
<accession>A0ACB9LN13</accession>
<keyword evidence="2" id="KW-1185">Reference proteome</keyword>